<dbReference type="RefSeq" id="WP_076515098.1">
    <property type="nucleotide sequence ID" value="NZ_FTOH01000004.1"/>
</dbReference>
<dbReference type="EMBL" id="FTOH01000004">
    <property type="protein sequence ID" value="SIS78046.1"/>
    <property type="molecule type" value="Genomic_DNA"/>
</dbReference>
<sequence>MSSHSEPQIEHHLKHLCANLVRNLCGPRRFSANDASIEARHSEATGTTVDNIPQAHSHSETDLRDVCDDIASECQRIRRFQTVLGHR</sequence>
<protein>
    <submittedName>
        <fullName evidence="2">Uncharacterized protein</fullName>
    </submittedName>
</protein>
<gene>
    <name evidence="2" type="ORF">SAMN05421686_104255</name>
</gene>
<organism evidence="2 3">
    <name type="scientific">Thalassolituus maritimus</name>
    <dbReference type="NCBI Taxonomy" id="484498"/>
    <lineage>
        <taxon>Bacteria</taxon>
        <taxon>Pseudomonadati</taxon>
        <taxon>Pseudomonadota</taxon>
        <taxon>Gammaproteobacteria</taxon>
        <taxon>Oceanospirillales</taxon>
        <taxon>Oceanospirillaceae</taxon>
        <taxon>Thalassolituus</taxon>
    </lineage>
</organism>
<accession>A0A1N7LW47</accession>
<dbReference type="Proteomes" id="UP000185639">
    <property type="component" value="Unassembled WGS sequence"/>
</dbReference>
<feature type="compositionally biased region" description="Polar residues" evidence="1">
    <location>
        <begin position="44"/>
        <end position="56"/>
    </location>
</feature>
<keyword evidence="3" id="KW-1185">Reference proteome</keyword>
<proteinExistence type="predicted"/>
<evidence type="ECO:0000256" key="1">
    <source>
        <dbReference type="SAM" id="MobiDB-lite"/>
    </source>
</evidence>
<reference evidence="3" key="1">
    <citation type="submission" date="2017-01" db="EMBL/GenBank/DDBJ databases">
        <authorList>
            <person name="Varghese N."/>
            <person name="Submissions S."/>
        </authorList>
    </citation>
    <scope>NUCLEOTIDE SEQUENCE [LARGE SCALE GENOMIC DNA]</scope>
    <source>
        <strain evidence="3">DSM 24913</strain>
    </source>
</reference>
<name>A0A1N7LW47_9GAMM</name>
<evidence type="ECO:0000313" key="2">
    <source>
        <dbReference type="EMBL" id="SIS78046.1"/>
    </source>
</evidence>
<dbReference type="AlphaFoldDB" id="A0A1N7LW47"/>
<evidence type="ECO:0000313" key="3">
    <source>
        <dbReference type="Proteomes" id="UP000185639"/>
    </source>
</evidence>
<feature type="region of interest" description="Disordered" evidence="1">
    <location>
        <begin position="41"/>
        <end position="61"/>
    </location>
</feature>